<dbReference type="eggNOG" id="COG4223">
    <property type="taxonomic scope" value="Bacteria"/>
</dbReference>
<dbReference type="Proteomes" id="UP000005824">
    <property type="component" value="Unassembled WGS sequence"/>
</dbReference>
<evidence type="ECO:0000313" key="2">
    <source>
        <dbReference type="EMBL" id="EDY21893.1"/>
    </source>
</evidence>
<keyword evidence="3" id="KW-1185">Reference proteome</keyword>
<reference evidence="2 3" key="1">
    <citation type="journal article" date="2011" name="J. Bacteriol.">
        <title>Genome sequence of Chthoniobacter flavus Ellin428, an aerobic heterotrophic soil bacterium.</title>
        <authorList>
            <person name="Kant R."/>
            <person name="van Passel M.W."/>
            <person name="Palva A."/>
            <person name="Lucas S."/>
            <person name="Lapidus A."/>
            <person name="Glavina Del Rio T."/>
            <person name="Dalin E."/>
            <person name="Tice H."/>
            <person name="Bruce D."/>
            <person name="Goodwin L."/>
            <person name="Pitluck S."/>
            <person name="Larimer F.W."/>
            <person name="Land M.L."/>
            <person name="Hauser L."/>
            <person name="Sangwan P."/>
            <person name="de Vos W.M."/>
            <person name="Janssen P.H."/>
            <person name="Smidt H."/>
        </authorList>
    </citation>
    <scope>NUCLEOTIDE SEQUENCE [LARGE SCALE GENOMIC DNA]</scope>
    <source>
        <strain evidence="2 3">Ellin428</strain>
    </source>
</reference>
<feature type="compositionally biased region" description="Polar residues" evidence="1">
    <location>
        <begin position="154"/>
        <end position="168"/>
    </location>
</feature>
<protein>
    <submittedName>
        <fullName evidence="2">Uncharacterized protein</fullName>
    </submittedName>
</protein>
<dbReference type="AlphaFoldDB" id="B4CTL9"/>
<dbReference type="EMBL" id="ABVL01000001">
    <property type="protein sequence ID" value="EDY21893.1"/>
    <property type="molecule type" value="Genomic_DNA"/>
</dbReference>
<organism evidence="2 3">
    <name type="scientific">Chthoniobacter flavus Ellin428</name>
    <dbReference type="NCBI Taxonomy" id="497964"/>
    <lineage>
        <taxon>Bacteria</taxon>
        <taxon>Pseudomonadati</taxon>
        <taxon>Verrucomicrobiota</taxon>
        <taxon>Spartobacteria</taxon>
        <taxon>Chthoniobacterales</taxon>
        <taxon>Chthoniobacteraceae</taxon>
        <taxon>Chthoniobacter</taxon>
    </lineage>
</organism>
<evidence type="ECO:0000313" key="3">
    <source>
        <dbReference type="Proteomes" id="UP000005824"/>
    </source>
</evidence>
<name>B4CTL9_9BACT</name>
<gene>
    <name evidence="2" type="ORF">CfE428DRAFT_0018</name>
</gene>
<dbReference type="InParanoid" id="B4CTL9"/>
<sequence>MKIEKTAFGGWTNCLRIANDHAELVITLDVGPRVISYQHLPAGKNVLKTNADELGKSGEDVYIARGGHRLWLAPENERTYFPDNSPVTHELLPDGVRLENAPAAPWHIKKTLTVTLSEHSPEVKIEHRATNTGTAPATLATWGRHHDGSRRTGNHPTATDGSSHTQHAAGSPGRCCGLTPDTADERWRWGREFITLRQTAHSSPTKLGLQHRMKWIGYFTRSTLFVKLVEFDESATYPDYGCNFETFSNATGLQIETLSPLRTLAPGESVGHSESWHLFGNIPEPHSLKEDALSDWIQPFLGRLGLH</sequence>
<evidence type="ECO:0000256" key="1">
    <source>
        <dbReference type="SAM" id="MobiDB-lite"/>
    </source>
</evidence>
<comment type="caution">
    <text evidence="2">The sequence shown here is derived from an EMBL/GenBank/DDBJ whole genome shotgun (WGS) entry which is preliminary data.</text>
</comment>
<dbReference type="RefSeq" id="WP_006977345.1">
    <property type="nucleotide sequence ID" value="NZ_ABVL01000001.1"/>
</dbReference>
<dbReference type="STRING" id="497964.CfE428DRAFT_0018"/>
<feature type="region of interest" description="Disordered" evidence="1">
    <location>
        <begin position="136"/>
        <end position="173"/>
    </location>
</feature>
<proteinExistence type="predicted"/>
<accession>B4CTL9</accession>